<protein>
    <submittedName>
        <fullName evidence="1">Uncharacterized protein</fullName>
    </submittedName>
</protein>
<organism evidence="1 2">
    <name type="scientific">Alienimonas californiensis</name>
    <dbReference type="NCBI Taxonomy" id="2527989"/>
    <lineage>
        <taxon>Bacteria</taxon>
        <taxon>Pseudomonadati</taxon>
        <taxon>Planctomycetota</taxon>
        <taxon>Planctomycetia</taxon>
        <taxon>Planctomycetales</taxon>
        <taxon>Planctomycetaceae</taxon>
        <taxon>Alienimonas</taxon>
    </lineage>
</organism>
<dbReference type="AlphaFoldDB" id="A0A517PF76"/>
<sequence>MLGVPKPLVRSSENSGAPDALHAALLATDWMSFEIRGAWGDVAPFALPVLRDLPDDPRLKSASVRPGNLTRDGLLAAVADLEPHLGRPVWTQFVTAFPPLGTARNPRWTPFERPDDAVPDEPVRFPLYERLRGDFLTRLDVLHPPGSRGEIVLDLQQVDGSPRRRAAAKLAELVGKLGLDFEPWTGPPWGRWV</sequence>
<gene>
    <name evidence="1" type="ORF">CA12_41710</name>
</gene>
<name>A0A517PF76_9PLAN</name>
<proteinExistence type="predicted"/>
<evidence type="ECO:0000313" key="2">
    <source>
        <dbReference type="Proteomes" id="UP000318741"/>
    </source>
</evidence>
<evidence type="ECO:0000313" key="1">
    <source>
        <dbReference type="EMBL" id="QDT18033.1"/>
    </source>
</evidence>
<dbReference type="Proteomes" id="UP000318741">
    <property type="component" value="Chromosome"/>
</dbReference>
<keyword evidence="2" id="KW-1185">Reference proteome</keyword>
<accession>A0A517PF76</accession>
<dbReference type="EMBL" id="CP036265">
    <property type="protein sequence ID" value="QDT18033.1"/>
    <property type="molecule type" value="Genomic_DNA"/>
</dbReference>
<dbReference type="KEGG" id="acaf:CA12_41710"/>
<reference evidence="1 2" key="1">
    <citation type="submission" date="2019-02" db="EMBL/GenBank/DDBJ databases">
        <title>Deep-cultivation of Planctomycetes and their phenomic and genomic characterization uncovers novel biology.</title>
        <authorList>
            <person name="Wiegand S."/>
            <person name="Jogler M."/>
            <person name="Boedeker C."/>
            <person name="Pinto D."/>
            <person name="Vollmers J."/>
            <person name="Rivas-Marin E."/>
            <person name="Kohn T."/>
            <person name="Peeters S.H."/>
            <person name="Heuer A."/>
            <person name="Rast P."/>
            <person name="Oberbeckmann S."/>
            <person name="Bunk B."/>
            <person name="Jeske O."/>
            <person name="Meyerdierks A."/>
            <person name="Storesund J.E."/>
            <person name="Kallscheuer N."/>
            <person name="Luecker S."/>
            <person name="Lage O.M."/>
            <person name="Pohl T."/>
            <person name="Merkel B.J."/>
            <person name="Hornburger P."/>
            <person name="Mueller R.-W."/>
            <person name="Bruemmer F."/>
            <person name="Labrenz M."/>
            <person name="Spormann A.M."/>
            <person name="Op den Camp H."/>
            <person name="Overmann J."/>
            <person name="Amann R."/>
            <person name="Jetten M.S.M."/>
            <person name="Mascher T."/>
            <person name="Medema M.H."/>
            <person name="Devos D.P."/>
            <person name="Kaster A.-K."/>
            <person name="Ovreas L."/>
            <person name="Rohde M."/>
            <person name="Galperin M.Y."/>
            <person name="Jogler C."/>
        </authorList>
    </citation>
    <scope>NUCLEOTIDE SEQUENCE [LARGE SCALE GENOMIC DNA]</scope>
    <source>
        <strain evidence="1 2">CA12</strain>
    </source>
</reference>